<reference evidence="4 5" key="1">
    <citation type="submission" date="2019-10" db="EMBL/GenBank/DDBJ databases">
        <authorList>
            <person name="Palmer J.M."/>
        </authorList>
    </citation>
    <scope>NUCLEOTIDE SEQUENCE [LARGE SCALE GENOMIC DNA]</scope>
    <source>
        <strain evidence="4 5">TWF730</strain>
    </source>
</reference>
<feature type="chain" id="PRO_5043776728" evidence="3">
    <location>
        <begin position="20"/>
        <end position="203"/>
    </location>
</feature>
<keyword evidence="5" id="KW-1185">Reference proteome</keyword>
<feature type="region of interest" description="Disordered" evidence="1">
    <location>
        <begin position="73"/>
        <end position="162"/>
    </location>
</feature>
<feature type="signal peptide" evidence="3">
    <location>
        <begin position="1"/>
        <end position="19"/>
    </location>
</feature>
<keyword evidence="3" id="KW-0732">Signal</keyword>
<keyword evidence="2" id="KW-0812">Transmembrane</keyword>
<keyword evidence="2" id="KW-0472">Membrane</keyword>
<protein>
    <submittedName>
        <fullName evidence="4">Uncharacterized protein</fullName>
    </submittedName>
</protein>
<name>A0AAV9US72_9PEZI</name>
<keyword evidence="2" id="KW-1133">Transmembrane helix</keyword>
<dbReference type="AlphaFoldDB" id="A0AAV9US72"/>
<accession>A0AAV9US72</accession>
<feature type="compositionally biased region" description="Low complexity" evidence="1">
    <location>
        <begin position="115"/>
        <end position="136"/>
    </location>
</feature>
<comment type="caution">
    <text evidence="4">The sequence shown here is derived from an EMBL/GenBank/DDBJ whole genome shotgun (WGS) entry which is preliminary data.</text>
</comment>
<evidence type="ECO:0000256" key="2">
    <source>
        <dbReference type="SAM" id="Phobius"/>
    </source>
</evidence>
<feature type="compositionally biased region" description="Polar residues" evidence="1">
    <location>
        <begin position="146"/>
        <end position="162"/>
    </location>
</feature>
<gene>
    <name evidence="4" type="ORF">TWF730_010612</name>
</gene>
<dbReference type="Proteomes" id="UP001373714">
    <property type="component" value="Unassembled WGS sequence"/>
</dbReference>
<sequence length="203" mass="19911">MNTLLKALVLSTLVASAAAQSSVECAAIEADLPTTCPATYNPCCKYICKGVSGDPVCKDIDIASGSPDITCEACPGAPDPSATDGEADPPAETEPAVVSDPPAETIASATAGYGSDPPAASTEPPASGSASSSTAVAPPPVYTPAGNGTATTLEPIPTNSNGTTSALPIPTGYDSGAHMHTSSVLTISGSAIVGVLCLMVMLM</sequence>
<dbReference type="EMBL" id="JAVHNS010000008">
    <property type="protein sequence ID" value="KAK6346282.1"/>
    <property type="molecule type" value="Genomic_DNA"/>
</dbReference>
<proteinExistence type="predicted"/>
<evidence type="ECO:0000256" key="1">
    <source>
        <dbReference type="SAM" id="MobiDB-lite"/>
    </source>
</evidence>
<feature type="transmembrane region" description="Helical" evidence="2">
    <location>
        <begin position="184"/>
        <end position="202"/>
    </location>
</feature>
<evidence type="ECO:0000256" key="3">
    <source>
        <dbReference type="SAM" id="SignalP"/>
    </source>
</evidence>
<evidence type="ECO:0000313" key="5">
    <source>
        <dbReference type="Proteomes" id="UP001373714"/>
    </source>
</evidence>
<organism evidence="4 5">
    <name type="scientific">Orbilia blumenaviensis</name>
    <dbReference type="NCBI Taxonomy" id="1796055"/>
    <lineage>
        <taxon>Eukaryota</taxon>
        <taxon>Fungi</taxon>
        <taxon>Dikarya</taxon>
        <taxon>Ascomycota</taxon>
        <taxon>Pezizomycotina</taxon>
        <taxon>Orbiliomycetes</taxon>
        <taxon>Orbiliales</taxon>
        <taxon>Orbiliaceae</taxon>
        <taxon>Orbilia</taxon>
    </lineage>
</organism>
<evidence type="ECO:0000313" key="4">
    <source>
        <dbReference type="EMBL" id="KAK6346282.1"/>
    </source>
</evidence>